<dbReference type="CDD" id="cd03187">
    <property type="entry name" value="GST_C_Phi"/>
    <property type="match status" value="1"/>
</dbReference>
<dbReference type="InterPro" id="IPR036249">
    <property type="entry name" value="Thioredoxin-like_sf"/>
</dbReference>
<dbReference type="Pfam" id="PF00043">
    <property type="entry name" value="GST_C"/>
    <property type="match status" value="1"/>
</dbReference>
<dbReference type="EMBL" id="JAAIUW010000008">
    <property type="protein sequence ID" value="KAF7818223.1"/>
    <property type="molecule type" value="Genomic_DNA"/>
</dbReference>
<dbReference type="AlphaFoldDB" id="A0A834WEQ3"/>
<evidence type="ECO:0000256" key="4">
    <source>
        <dbReference type="ARBA" id="ARBA00022490"/>
    </source>
</evidence>
<organism evidence="10 11">
    <name type="scientific">Senna tora</name>
    <dbReference type="NCBI Taxonomy" id="362788"/>
    <lineage>
        <taxon>Eukaryota</taxon>
        <taxon>Viridiplantae</taxon>
        <taxon>Streptophyta</taxon>
        <taxon>Embryophyta</taxon>
        <taxon>Tracheophyta</taxon>
        <taxon>Spermatophyta</taxon>
        <taxon>Magnoliopsida</taxon>
        <taxon>eudicotyledons</taxon>
        <taxon>Gunneridae</taxon>
        <taxon>Pentapetalae</taxon>
        <taxon>rosids</taxon>
        <taxon>fabids</taxon>
        <taxon>Fabales</taxon>
        <taxon>Fabaceae</taxon>
        <taxon>Caesalpinioideae</taxon>
        <taxon>Cassia clade</taxon>
        <taxon>Senna</taxon>
    </lineage>
</organism>
<feature type="domain" description="GST N-terminal" evidence="8">
    <location>
        <begin position="1"/>
        <end position="82"/>
    </location>
</feature>
<dbReference type="SFLD" id="SFLDS00019">
    <property type="entry name" value="Glutathione_Transferase_(cytos"/>
    <property type="match status" value="1"/>
</dbReference>
<dbReference type="FunFam" id="1.20.1050.10:FF:000004">
    <property type="entry name" value="Glutathione S-transferase F2"/>
    <property type="match status" value="1"/>
</dbReference>
<protein>
    <recommendedName>
        <fullName evidence="3">glutathione transferase</fullName>
        <ecNumber evidence="3">2.5.1.18</ecNumber>
    </recommendedName>
</protein>
<gene>
    <name evidence="10" type="ORF">G2W53_023678</name>
</gene>
<dbReference type="GO" id="GO:0004364">
    <property type="term" value="F:glutathione transferase activity"/>
    <property type="evidence" value="ECO:0007669"/>
    <property type="project" value="UniProtKB-EC"/>
</dbReference>
<dbReference type="InterPro" id="IPR034347">
    <property type="entry name" value="GST_Phi_C"/>
</dbReference>
<comment type="similarity">
    <text evidence="2">Belongs to the GST superfamily. Phi family.</text>
</comment>
<dbReference type="GO" id="GO:0043295">
    <property type="term" value="F:glutathione binding"/>
    <property type="evidence" value="ECO:0007669"/>
    <property type="project" value="TreeGrafter"/>
</dbReference>
<dbReference type="Gene3D" id="3.40.30.10">
    <property type="entry name" value="Glutaredoxin"/>
    <property type="match status" value="1"/>
</dbReference>
<accession>A0A834WEQ3</accession>
<dbReference type="PROSITE" id="PS50405">
    <property type="entry name" value="GST_CTER"/>
    <property type="match status" value="1"/>
</dbReference>
<dbReference type="SFLD" id="SFLDG00358">
    <property type="entry name" value="Main_(cytGST)"/>
    <property type="match status" value="1"/>
</dbReference>
<dbReference type="Pfam" id="PF02798">
    <property type="entry name" value="GST_N"/>
    <property type="match status" value="1"/>
</dbReference>
<dbReference type="Gene3D" id="1.20.1050.10">
    <property type="match status" value="1"/>
</dbReference>
<reference evidence="10" key="1">
    <citation type="submission" date="2020-09" db="EMBL/GenBank/DDBJ databases">
        <title>Genome-Enabled Discovery of Anthraquinone Biosynthesis in Senna tora.</title>
        <authorList>
            <person name="Kang S.-H."/>
            <person name="Pandey R.P."/>
            <person name="Lee C.-M."/>
            <person name="Sim J.-S."/>
            <person name="Jeong J.-T."/>
            <person name="Choi B.-S."/>
            <person name="Jung M."/>
            <person name="Ginzburg D."/>
            <person name="Zhao K."/>
            <person name="Won S.Y."/>
            <person name="Oh T.-J."/>
            <person name="Yu Y."/>
            <person name="Kim N.-H."/>
            <person name="Lee O.R."/>
            <person name="Lee T.-H."/>
            <person name="Bashyal P."/>
            <person name="Kim T.-S."/>
            <person name="Lee W.-H."/>
            <person name="Kawkins C."/>
            <person name="Kim C.-K."/>
            <person name="Kim J.S."/>
            <person name="Ahn B.O."/>
            <person name="Rhee S.Y."/>
            <person name="Sohng J.K."/>
        </authorList>
    </citation>
    <scope>NUCLEOTIDE SEQUENCE</scope>
    <source>
        <tissue evidence="10">Leaf</tissue>
    </source>
</reference>
<evidence type="ECO:0000256" key="2">
    <source>
        <dbReference type="ARBA" id="ARBA00010128"/>
    </source>
</evidence>
<dbReference type="InterPro" id="IPR004046">
    <property type="entry name" value="GST_C"/>
</dbReference>
<keyword evidence="4" id="KW-0963">Cytoplasm</keyword>
<keyword evidence="6 10" id="KW-0808">Transferase</keyword>
<dbReference type="PROSITE" id="PS50404">
    <property type="entry name" value="GST_NTER"/>
    <property type="match status" value="1"/>
</dbReference>
<keyword evidence="11" id="KW-1185">Reference proteome</keyword>
<evidence type="ECO:0000256" key="7">
    <source>
        <dbReference type="ARBA" id="ARBA00047960"/>
    </source>
</evidence>
<comment type="caution">
    <text evidence="10">The sequence shown here is derived from an EMBL/GenBank/DDBJ whole genome shotgun (WGS) entry which is preliminary data.</text>
</comment>
<evidence type="ECO:0000256" key="6">
    <source>
        <dbReference type="ARBA" id="ARBA00022679"/>
    </source>
</evidence>
<dbReference type="GO" id="GO:0009407">
    <property type="term" value="P:toxin catabolic process"/>
    <property type="evidence" value="ECO:0007669"/>
    <property type="project" value="UniProtKB-ARBA"/>
</dbReference>
<dbReference type="EC" id="2.5.1.18" evidence="3"/>
<evidence type="ECO:0000259" key="9">
    <source>
        <dbReference type="PROSITE" id="PS50405"/>
    </source>
</evidence>
<name>A0A834WEQ3_9FABA</name>
<dbReference type="OrthoDB" id="422574at2759"/>
<proteinExistence type="inferred from homology"/>
<comment type="catalytic activity">
    <reaction evidence="7">
        <text>RX + glutathione = an S-substituted glutathione + a halide anion + H(+)</text>
        <dbReference type="Rhea" id="RHEA:16437"/>
        <dbReference type="ChEBI" id="CHEBI:15378"/>
        <dbReference type="ChEBI" id="CHEBI:16042"/>
        <dbReference type="ChEBI" id="CHEBI:17792"/>
        <dbReference type="ChEBI" id="CHEBI:57925"/>
        <dbReference type="ChEBI" id="CHEBI:90779"/>
        <dbReference type="EC" id="2.5.1.18"/>
    </reaction>
</comment>
<feature type="domain" description="GST C-terminal" evidence="9">
    <location>
        <begin position="90"/>
        <end position="220"/>
    </location>
</feature>
<dbReference type="Proteomes" id="UP000634136">
    <property type="component" value="Unassembled WGS sequence"/>
</dbReference>
<sequence>MGMKLYGLAMSTNTSRAMVCLHEKEVDFELVPVDVFSGEHKLPPFLSKNPFGLIPALEDDDLTLFESRAITAYIAEKYKETGPDLIRKNNAKESALVRVWAEVESESYDPAISPIIYEYLVAPFQGKEPDQSVIQPNIDKVKKVLDVYEQRLTTTQYLAGDSFTLADLNHIPNTHYFMNTPCASLINDRPHLKAWWIHISSRPSFRNLVHALTFGQNNSS</sequence>
<comment type="subcellular location">
    <subcellularLocation>
        <location evidence="1">Cytoplasm</location>
        <location evidence="1">Cytosol</location>
    </subcellularLocation>
</comment>
<dbReference type="PANTHER" id="PTHR43900:SF72">
    <property type="entry name" value="GLUTATHIONE S-TRANSFERASE F13"/>
    <property type="match status" value="1"/>
</dbReference>
<dbReference type="InterPro" id="IPR036282">
    <property type="entry name" value="Glutathione-S-Trfase_C_sf"/>
</dbReference>
<evidence type="ECO:0000256" key="5">
    <source>
        <dbReference type="ARBA" id="ARBA00022575"/>
    </source>
</evidence>
<evidence type="ECO:0000259" key="8">
    <source>
        <dbReference type="PROSITE" id="PS50404"/>
    </source>
</evidence>
<dbReference type="SUPFAM" id="SSF52833">
    <property type="entry name" value="Thioredoxin-like"/>
    <property type="match status" value="1"/>
</dbReference>
<dbReference type="SFLD" id="SFLDG01154">
    <property type="entry name" value="Main.5:_Phi-like"/>
    <property type="match status" value="1"/>
</dbReference>
<evidence type="ECO:0000313" key="11">
    <source>
        <dbReference type="Proteomes" id="UP000634136"/>
    </source>
</evidence>
<evidence type="ECO:0000256" key="3">
    <source>
        <dbReference type="ARBA" id="ARBA00012452"/>
    </source>
</evidence>
<dbReference type="InterPro" id="IPR004045">
    <property type="entry name" value="Glutathione_S-Trfase_N"/>
</dbReference>
<evidence type="ECO:0000313" key="10">
    <source>
        <dbReference type="EMBL" id="KAF7818223.1"/>
    </source>
</evidence>
<keyword evidence="5" id="KW-0216">Detoxification</keyword>
<dbReference type="FunFam" id="3.40.30.10:FF:000016">
    <property type="entry name" value="Glutathione S-transferase F2"/>
    <property type="match status" value="1"/>
</dbReference>
<dbReference type="GO" id="GO:0006749">
    <property type="term" value="P:glutathione metabolic process"/>
    <property type="evidence" value="ECO:0007669"/>
    <property type="project" value="TreeGrafter"/>
</dbReference>
<dbReference type="InterPro" id="IPR010987">
    <property type="entry name" value="Glutathione-S-Trfase_C-like"/>
</dbReference>
<dbReference type="SUPFAM" id="SSF47616">
    <property type="entry name" value="GST C-terminal domain-like"/>
    <property type="match status" value="1"/>
</dbReference>
<dbReference type="GO" id="GO:0005829">
    <property type="term" value="C:cytosol"/>
    <property type="evidence" value="ECO:0007669"/>
    <property type="project" value="UniProtKB-SubCell"/>
</dbReference>
<evidence type="ECO:0000256" key="1">
    <source>
        <dbReference type="ARBA" id="ARBA00004514"/>
    </source>
</evidence>
<dbReference type="InterPro" id="IPR040079">
    <property type="entry name" value="Glutathione_S-Trfase"/>
</dbReference>
<dbReference type="PANTHER" id="PTHR43900">
    <property type="entry name" value="GLUTATHIONE S-TRANSFERASE RHO"/>
    <property type="match status" value="1"/>
</dbReference>
<dbReference type="CDD" id="cd03053">
    <property type="entry name" value="GST_N_Phi"/>
    <property type="match status" value="1"/>
</dbReference>